<dbReference type="EMBL" id="SZON01002870">
    <property type="protein sequence ID" value="TKI83412.1"/>
    <property type="molecule type" value="Genomic_DNA"/>
</dbReference>
<proteinExistence type="predicted"/>
<dbReference type="Gene3D" id="3.60.15.10">
    <property type="entry name" value="Ribonuclease Z/Hydroxyacylglutathione hydrolase-like"/>
    <property type="match status" value="1"/>
</dbReference>
<dbReference type="Proteomes" id="UP000305222">
    <property type="component" value="Unassembled WGS sequence"/>
</dbReference>
<dbReference type="EC" id="3.1.26.11" evidence="1"/>
<dbReference type="GO" id="GO:0042781">
    <property type="term" value="F:3'-tRNA processing endoribonuclease activity"/>
    <property type="evidence" value="ECO:0007669"/>
    <property type="project" value="UniProtKB-EC"/>
</dbReference>
<accession>A0A4U3A7V7</accession>
<evidence type="ECO:0000313" key="1">
    <source>
        <dbReference type="EMBL" id="TKI83412.1"/>
    </source>
</evidence>
<organism evidence="1 2">
    <name type="scientific">Bacillus wiedmannii</name>
    <dbReference type="NCBI Taxonomy" id="1890302"/>
    <lineage>
        <taxon>Bacteria</taxon>
        <taxon>Bacillati</taxon>
        <taxon>Bacillota</taxon>
        <taxon>Bacilli</taxon>
        <taxon>Bacillales</taxon>
        <taxon>Bacillaceae</taxon>
        <taxon>Bacillus</taxon>
        <taxon>Bacillus cereus group</taxon>
    </lineage>
</organism>
<keyword evidence="1" id="KW-0378">Hydrolase</keyword>
<evidence type="ECO:0000313" key="2">
    <source>
        <dbReference type="Proteomes" id="UP000305222"/>
    </source>
</evidence>
<protein>
    <submittedName>
        <fullName evidence="1">Ribonuclease Z</fullName>
        <ecNumber evidence="1">3.1.26.11</ecNumber>
    </submittedName>
</protein>
<sequence>LQANAKRLILTHISSRYQGDTYKELWKEARELFSNTEIATDLKSFPVDR</sequence>
<comment type="caution">
    <text evidence="1">The sequence shown here is derived from an EMBL/GenBank/DDBJ whole genome shotgun (WGS) entry which is preliminary data.</text>
</comment>
<name>A0A4U3A7V7_9BACI</name>
<dbReference type="AlphaFoldDB" id="A0A4U3A7V7"/>
<reference evidence="1 2" key="1">
    <citation type="journal article" date="2019" name="Environ. Microbiol.">
        <title>An active ?-lactamase is a part of an orchestrated cell wall stress resistance network of Bacillus subtilis and related rhizosphere species.</title>
        <authorList>
            <person name="Bucher T."/>
            <person name="Keren-Paz A."/>
            <person name="Hausser J."/>
            <person name="Olender T."/>
            <person name="Cytryn E."/>
            <person name="Kolodkin-Gal I."/>
        </authorList>
    </citation>
    <scope>NUCLEOTIDE SEQUENCE [LARGE SCALE GENOMIC DNA]</scope>
    <source>
        <strain evidence="1 2">I5</strain>
    </source>
</reference>
<feature type="non-terminal residue" evidence="1">
    <location>
        <position position="1"/>
    </location>
</feature>
<dbReference type="InterPro" id="IPR036866">
    <property type="entry name" value="RibonucZ/Hydroxyglut_hydro"/>
</dbReference>
<gene>
    <name evidence="1" type="ORF">FC699_32190</name>
</gene>
<dbReference type="SUPFAM" id="SSF56281">
    <property type="entry name" value="Metallo-hydrolase/oxidoreductase"/>
    <property type="match status" value="1"/>
</dbReference>